<proteinExistence type="predicted"/>
<feature type="region of interest" description="Disordered" evidence="1">
    <location>
        <begin position="19"/>
        <end position="38"/>
    </location>
</feature>
<accession>A0A2V1DBC2</accession>
<protein>
    <submittedName>
        <fullName evidence="2">Uncharacterized protein</fullName>
    </submittedName>
</protein>
<dbReference type="EMBL" id="KZ805497">
    <property type="protein sequence ID" value="PVH95417.1"/>
    <property type="molecule type" value="Genomic_DNA"/>
</dbReference>
<evidence type="ECO:0000313" key="3">
    <source>
        <dbReference type="Proteomes" id="UP000244855"/>
    </source>
</evidence>
<reference evidence="2 3" key="1">
    <citation type="journal article" date="2018" name="Sci. Rep.">
        <title>Comparative genomics provides insights into the lifestyle and reveals functional heterogeneity of dark septate endophytic fungi.</title>
        <authorList>
            <person name="Knapp D.G."/>
            <person name="Nemeth J.B."/>
            <person name="Barry K."/>
            <person name="Hainaut M."/>
            <person name="Henrissat B."/>
            <person name="Johnson J."/>
            <person name="Kuo A."/>
            <person name="Lim J.H.P."/>
            <person name="Lipzen A."/>
            <person name="Nolan M."/>
            <person name="Ohm R.A."/>
            <person name="Tamas L."/>
            <person name="Grigoriev I.V."/>
            <person name="Spatafora J.W."/>
            <person name="Nagy L.G."/>
            <person name="Kovacs G.M."/>
        </authorList>
    </citation>
    <scope>NUCLEOTIDE SEQUENCE [LARGE SCALE GENOMIC DNA]</scope>
    <source>
        <strain evidence="2 3">DSE2036</strain>
    </source>
</reference>
<feature type="compositionally biased region" description="Basic residues" evidence="1">
    <location>
        <begin position="21"/>
        <end position="37"/>
    </location>
</feature>
<evidence type="ECO:0000256" key="1">
    <source>
        <dbReference type="SAM" id="MobiDB-lite"/>
    </source>
</evidence>
<evidence type="ECO:0000313" key="2">
    <source>
        <dbReference type="EMBL" id="PVH95417.1"/>
    </source>
</evidence>
<keyword evidence="3" id="KW-1185">Reference proteome</keyword>
<name>A0A2V1DBC2_9PLEO</name>
<organism evidence="2 3">
    <name type="scientific">Periconia macrospinosa</name>
    <dbReference type="NCBI Taxonomy" id="97972"/>
    <lineage>
        <taxon>Eukaryota</taxon>
        <taxon>Fungi</taxon>
        <taxon>Dikarya</taxon>
        <taxon>Ascomycota</taxon>
        <taxon>Pezizomycotina</taxon>
        <taxon>Dothideomycetes</taxon>
        <taxon>Pleosporomycetidae</taxon>
        <taxon>Pleosporales</taxon>
        <taxon>Massarineae</taxon>
        <taxon>Periconiaceae</taxon>
        <taxon>Periconia</taxon>
    </lineage>
</organism>
<dbReference type="Proteomes" id="UP000244855">
    <property type="component" value="Unassembled WGS sequence"/>
</dbReference>
<dbReference type="AlphaFoldDB" id="A0A2V1DBC2"/>
<gene>
    <name evidence="2" type="ORF">DM02DRAFT_660169</name>
</gene>
<sequence>MPSFEEKFLAAASSLPCGRTRSQKPFRGKIRKSRKEQKRAFERMIEQATFAAFERVTAEPRLRRSLEDALAC</sequence>